<sequence>MYGQTAYEGSDAQVRWSDNTFVRWEVVDCIRLKTRTEGNSRCTQDLKSREKTRQSQRRKIRKGRVDHGPRYRSTQLPLQHLDLTIGGEACTTADVLVRHVFSHIGVPEEIINDQGSILRLPVDIIYRYSTDSIQETQRRCVKHLLQIMRSRLIQATILPAIPGCEREKLQNPEQTTDGKLRRLLIGPSHVVKVIGPVTFKAK</sequence>
<proteinExistence type="predicted"/>
<dbReference type="Proteomes" id="UP000054776">
    <property type="component" value="Unassembled WGS sequence"/>
</dbReference>
<reference evidence="2 3" key="1">
    <citation type="submission" date="2015-01" db="EMBL/GenBank/DDBJ databases">
        <title>Evolution of Trichinella species and genotypes.</title>
        <authorList>
            <person name="Korhonen P.K."/>
            <person name="Edoardo P."/>
            <person name="Giuseppe L.R."/>
            <person name="Gasser R.B."/>
        </authorList>
    </citation>
    <scope>NUCLEOTIDE SEQUENCE [LARGE SCALE GENOMIC DNA]</scope>
    <source>
        <strain evidence="2">ISS3</strain>
    </source>
</reference>
<feature type="compositionally biased region" description="Basic and acidic residues" evidence="1">
    <location>
        <begin position="40"/>
        <end position="53"/>
    </location>
</feature>
<gene>
    <name evidence="2" type="ORF">T01_11828</name>
</gene>
<evidence type="ECO:0000313" key="3">
    <source>
        <dbReference type="Proteomes" id="UP000054776"/>
    </source>
</evidence>
<dbReference type="AlphaFoldDB" id="A0A0V1BRW0"/>
<dbReference type="OrthoDB" id="5939168at2759"/>
<dbReference type="InParanoid" id="A0A0V1BRW0"/>
<keyword evidence="3" id="KW-1185">Reference proteome</keyword>
<comment type="caution">
    <text evidence="2">The sequence shown here is derived from an EMBL/GenBank/DDBJ whole genome shotgun (WGS) entry which is preliminary data.</text>
</comment>
<evidence type="ECO:0000313" key="2">
    <source>
        <dbReference type="EMBL" id="KRY39897.1"/>
    </source>
</evidence>
<name>A0A0V1BRW0_TRISP</name>
<protein>
    <submittedName>
        <fullName evidence="2">Uncharacterized protein</fullName>
    </submittedName>
</protein>
<evidence type="ECO:0000256" key="1">
    <source>
        <dbReference type="SAM" id="MobiDB-lite"/>
    </source>
</evidence>
<accession>A0A0V1BRW0</accession>
<dbReference type="EMBL" id="JYDH01000015">
    <property type="protein sequence ID" value="KRY39897.1"/>
    <property type="molecule type" value="Genomic_DNA"/>
</dbReference>
<feature type="region of interest" description="Disordered" evidence="1">
    <location>
        <begin position="40"/>
        <end position="71"/>
    </location>
</feature>
<organism evidence="2 3">
    <name type="scientific">Trichinella spiralis</name>
    <name type="common">Trichina worm</name>
    <dbReference type="NCBI Taxonomy" id="6334"/>
    <lineage>
        <taxon>Eukaryota</taxon>
        <taxon>Metazoa</taxon>
        <taxon>Ecdysozoa</taxon>
        <taxon>Nematoda</taxon>
        <taxon>Enoplea</taxon>
        <taxon>Dorylaimia</taxon>
        <taxon>Trichinellida</taxon>
        <taxon>Trichinellidae</taxon>
        <taxon>Trichinella</taxon>
    </lineage>
</organism>